<protein>
    <submittedName>
        <fullName evidence="2">General odorant-binding protein 56a</fullName>
    </submittedName>
</protein>
<feature type="signal peptide" evidence="1">
    <location>
        <begin position="1"/>
        <end position="26"/>
    </location>
</feature>
<dbReference type="InterPro" id="IPR006170">
    <property type="entry name" value="PBP/GOBP"/>
</dbReference>
<proteinExistence type="predicted"/>
<dbReference type="InterPro" id="IPR036728">
    <property type="entry name" value="PBP_GOBP_sf"/>
</dbReference>
<dbReference type="Gene3D" id="1.10.238.20">
    <property type="entry name" value="Pheromone/general odorant binding protein domain"/>
    <property type="match status" value="1"/>
</dbReference>
<reference evidence="2" key="1">
    <citation type="submission" date="2021-07" db="EMBL/GenBank/DDBJ databases">
        <authorList>
            <person name="Catto M.A."/>
            <person name="Jacobson A."/>
            <person name="Kennedy G."/>
            <person name="Labadie P."/>
            <person name="Hunt B.G."/>
            <person name="Srinivasan R."/>
        </authorList>
    </citation>
    <scope>NUCLEOTIDE SEQUENCE</scope>
    <source>
        <strain evidence="2">PL_HMW_Pooled</strain>
        <tissue evidence="2">Head</tissue>
    </source>
</reference>
<comment type="caution">
    <text evidence="2">The sequence shown here is derived from an EMBL/GenBank/DDBJ whole genome shotgun (WGS) entry which is preliminary data.</text>
</comment>
<dbReference type="AlphaFoldDB" id="A0AAE1HBQ1"/>
<dbReference type="SUPFAM" id="SSF47565">
    <property type="entry name" value="Insect pheromone/odorant-binding proteins"/>
    <property type="match status" value="1"/>
</dbReference>
<reference evidence="2" key="2">
    <citation type="journal article" date="2023" name="BMC Genomics">
        <title>Pest status, molecular evolution, and epigenetic factors derived from the genome assembly of Frankliniella fusca, a thysanopteran phytovirus vector.</title>
        <authorList>
            <person name="Catto M.A."/>
            <person name="Labadie P.E."/>
            <person name="Jacobson A.L."/>
            <person name="Kennedy G.G."/>
            <person name="Srinivasan R."/>
            <person name="Hunt B.G."/>
        </authorList>
    </citation>
    <scope>NUCLEOTIDE SEQUENCE</scope>
    <source>
        <strain evidence="2">PL_HMW_Pooled</strain>
    </source>
</reference>
<accession>A0AAE1HBQ1</accession>
<dbReference type="Pfam" id="PF01395">
    <property type="entry name" value="PBP_GOBP"/>
    <property type="match status" value="1"/>
</dbReference>
<gene>
    <name evidence="2" type="ORF">KUF71_007595</name>
</gene>
<keyword evidence="3" id="KW-1185">Reference proteome</keyword>
<organism evidence="2 3">
    <name type="scientific">Frankliniella fusca</name>
    <dbReference type="NCBI Taxonomy" id="407009"/>
    <lineage>
        <taxon>Eukaryota</taxon>
        <taxon>Metazoa</taxon>
        <taxon>Ecdysozoa</taxon>
        <taxon>Arthropoda</taxon>
        <taxon>Hexapoda</taxon>
        <taxon>Insecta</taxon>
        <taxon>Pterygota</taxon>
        <taxon>Neoptera</taxon>
        <taxon>Paraneoptera</taxon>
        <taxon>Thysanoptera</taxon>
        <taxon>Terebrantia</taxon>
        <taxon>Thripoidea</taxon>
        <taxon>Thripidae</taxon>
        <taxon>Frankliniella</taxon>
    </lineage>
</organism>
<keyword evidence="1" id="KW-0732">Signal</keyword>
<name>A0AAE1HBQ1_9NEOP</name>
<evidence type="ECO:0000313" key="3">
    <source>
        <dbReference type="Proteomes" id="UP001219518"/>
    </source>
</evidence>
<dbReference type="EMBL" id="JAHWGI010000889">
    <property type="protein sequence ID" value="KAK3918174.1"/>
    <property type="molecule type" value="Genomic_DNA"/>
</dbReference>
<dbReference type="CDD" id="cd23992">
    <property type="entry name" value="PBP_GOBP"/>
    <property type="match status" value="1"/>
</dbReference>
<feature type="chain" id="PRO_5042231926" evidence="1">
    <location>
        <begin position="27"/>
        <end position="169"/>
    </location>
</feature>
<evidence type="ECO:0000313" key="2">
    <source>
        <dbReference type="EMBL" id="KAK3918174.1"/>
    </source>
</evidence>
<evidence type="ECO:0000256" key="1">
    <source>
        <dbReference type="SAM" id="SignalP"/>
    </source>
</evidence>
<dbReference type="GO" id="GO:0005549">
    <property type="term" value="F:odorant binding"/>
    <property type="evidence" value="ECO:0007669"/>
    <property type="project" value="InterPro"/>
</dbReference>
<dbReference type="Proteomes" id="UP001219518">
    <property type="component" value="Unassembled WGS sequence"/>
</dbReference>
<sequence>MRARPAPALSVLLILAAALLAPPARGTEEEDEEAILASLKECSEKVQPTEDDLTEVSKGDLKSLNAKTVITCWFMGAGVMRDKMFQKDRAITFLRALTPGDPKNDNVKLMSKLTEKCDASVNTQSMSDKSDMEAAVIIYDCLVREGRALRLSLDEGNGQGNATAAAQTA</sequence>